<gene>
    <name evidence="10" type="ORF">PFISCL1PPCAC_19667</name>
</gene>
<comment type="subcellular location">
    <subcellularLocation>
        <location evidence="1">Nucleus</location>
    </subcellularLocation>
</comment>
<dbReference type="InterPro" id="IPR013087">
    <property type="entry name" value="Znf_C2H2_type"/>
</dbReference>
<sequence>MLDVPCQLVSPSMEPTRKRRRENTSGANTLDGLVSMKSNGLPLASRCLAENEAIQSPDDVIELKKMESDPDVSTRTCSLCGYQGKWVSEMIRHKRVHTNDRPFKCMFCSRTSKWKADLIRHVAKTHGIRVVSKYSRSKTLNESRSSIDLSPKSLKDSSLSPRSDSGSHSPISPTQSLSYRCVTCNFEQDALSQMINHLSNVHALPPYSCDSCESPMDTIEMAMTHTMVCPSSTIKSNLQTVYGRCLEVETTRSNSISSSSSLLPSFPLHSPMAASPPDSSLLPLLAPYLLLLSQLNQLSSPLSLPTLPSPFSAFTPTTIDCFSSISHLQSISDPSPSPDSINVV</sequence>
<feature type="region of interest" description="Disordered" evidence="8">
    <location>
        <begin position="1"/>
        <end position="30"/>
    </location>
</feature>
<dbReference type="EMBL" id="BTSY01000005">
    <property type="protein sequence ID" value="GMT28370.1"/>
    <property type="molecule type" value="Genomic_DNA"/>
</dbReference>
<keyword evidence="3" id="KW-0677">Repeat</keyword>
<evidence type="ECO:0000256" key="6">
    <source>
        <dbReference type="ARBA" id="ARBA00023242"/>
    </source>
</evidence>
<evidence type="ECO:0000256" key="2">
    <source>
        <dbReference type="ARBA" id="ARBA00022723"/>
    </source>
</evidence>
<dbReference type="Proteomes" id="UP001432322">
    <property type="component" value="Unassembled WGS sequence"/>
</dbReference>
<evidence type="ECO:0000256" key="7">
    <source>
        <dbReference type="PROSITE-ProRule" id="PRU00042"/>
    </source>
</evidence>
<feature type="domain" description="C2H2-type" evidence="9">
    <location>
        <begin position="75"/>
        <end position="102"/>
    </location>
</feature>
<evidence type="ECO:0000256" key="1">
    <source>
        <dbReference type="ARBA" id="ARBA00004123"/>
    </source>
</evidence>
<evidence type="ECO:0000256" key="5">
    <source>
        <dbReference type="ARBA" id="ARBA00022833"/>
    </source>
</evidence>
<keyword evidence="5" id="KW-0862">Zinc</keyword>
<keyword evidence="6" id="KW-0539">Nucleus</keyword>
<dbReference type="PANTHER" id="PTHR24406">
    <property type="entry name" value="TRANSCRIPTIONAL REPRESSOR CTCFL-RELATED"/>
    <property type="match status" value="1"/>
</dbReference>
<dbReference type="Gene3D" id="3.30.160.60">
    <property type="entry name" value="Classic Zinc Finger"/>
    <property type="match status" value="2"/>
</dbReference>
<comment type="caution">
    <text evidence="10">The sequence shown here is derived from an EMBL/GenBank/DDBJ whole genome shotgun (WGS) entry which is preliminary data.</text>
</comment>
<evidence type="ECO:0000256" key="8">
    <source>
        <dbReference type="SAM" id="MobiDB-lite"/>
    </source>
</evidence>
<feature type="compositionally biased region" description="Low complexity" evidence="8">
    <location>
        <begin position="146"/>
        <end position="172"/>
    </location>
</feature>
<evidence type="ECO:0000256" key="3">
    <source>
        <dbReference type="ARBA" id="ARBA00022737"/>
    </source>
</evidence>
<evidence type="ECO:0000313" key="10">
    <source>
        <dbReference type="EMBL" id="GMT28370.1"/>
    </source>
</evidence>
<organism evidence="10 11">
    <name type="scientific">Pristionchus fissidentatus</name>
    <dbReference type="NCBI Taxonomy" id="1538716"/>
    <lineage>
        <taxon>Eukaryota</taxon>
        <taxon>Metazoa</taxon>
        <taxon>Ecdysozoa</taxon>
        <taxon>Nematoda</taxon>
        <taxon>Chromadorea</taxon>
        <taxon>Rhabditida</taxon>
        <taxon>Rhabditina</taxon>
        <taxon>Diplogasteromorpha</taxon>
        <taxon>Diplogasteroidea</taxon>
        <taxon>Neodiplogasteridae</taxon>
        <taxon>Pristionchus</taxon>
    </lineage>
</organism>
<dbReference type="GO" id="GO:0005634">
    <property type="term" value="C:nucleus"/>
    <property type="evidence" value="ECO:0007669"/>
    <property type="project" value="UniProtKB-SubCell"/>
</dbReference>
<name>A0AAV5W9H6_9BILA</name>
<dbReference type="InterPro" id="IPR050888">
    <property type="entry name" value="ZnF_C2H2-type_TF"/>
</dbReference>
<evidence type="ECO:0000313" key="11">
    <source>
        <dbReference type="Proteomes" id="UP001432322"/>
    </source>
</evidence>
<protein>
    <recommendedName>
        <fullName evidence="9">C2H2-type domain-containing protein</fullName>
    </recommendedName>
</protein>
<dbReference type="PROSITE" id="PS50157">
    <property type="entry name" value="ZINC_FINGER_C2H2_2"/>
    <property type="match status" value="1"/>
</dbReference>
<dbReference type="SMART" id="SM00355">
    <property type="entry name" value="ZnF_C2H2"/>
    <property type="match status" value="3"/>
</dbReference>
<keyword evidence="2" id="KW-0479">Metal-binding</keyword>
<keyword evidence="11" id="KW-1185">Reference proteome</keyword>
<feature type="non-terminal residue" evidence="10">
    <location>
        <position position="344"/>
    </location>
</feature>
<dbReference type="InterPro" id="IPR036236">
    <property type="entry name" value="Znf_C2H2_sf"/>
</dbReference>
<dbReference type="AlphaFoldDB" id="A0AAV5W9H6"/>
<keyword evidence="4 7" id="KW-0863">Zinc-finger</keyword>
<feature type="region of interest" description="Disordered" evidence="8">
    <location>
        <begin position="142"/>
        <end position="174"/>
    </location>
</feature>
<reference evidence="10" key="1">
    <citation type="submission" date="2023-10" db="EMBL/GenBank/DDBJ databases">
        <title>Genome assembly of Pristionchus species.</title>
        <authorList>
            <person name="Yoshida K."/>
            <person name="Sommer R.J."/>
        </authorList>
    </citation>
    <scope>NUCLEOTIDE SEQUENCE</scope>
    <source>
        <strain evidence="10">RS5133</strain>
    </source>
</reference>
<evidence type="ECO:0000259" key="9">
    <source>
        <dbReference type="PROSITE" id="PS50157"/>
    </source>
</evidence>
<evidence type="ECO:0000256" key="4">
    <source>
        <dbReference type="ARBA" id="ARBA00022771"/>
    </source>
</evidence>
<dbReference type="SUPFAM" id="SSF57667">
    <property type="entry name" value="beta-beta-alpha zinc fingers"/>
    <property type="match status" value="1"/>
</dbReference>
<proteinExistence type="predicted"/>
<accession>A0AAV5W9H6</accession>
<dbReference type="GO" id="GO:0008270">
    <property type="term" value="F:zinc ion binding"/>
    <property type="evidence" value="ECO:0007669"/>
    <property type="project" value="UniProtKB-KW"/>
</dbReference>